<dbReference type="Pfam" id="PF03713">
    <property type="entry name" value="DUF305"/>
    <property type="match status" value="1"/>
</dbReference>
<keyword evidence="2" id="KW-0732">Signal</keyword>
<evidence type="ECO:0000256" key="2">
    <source>
        <dbReference type="SAM" id="SignalP"/>
    </source>
</evidence>
<dbReference type="AlphaFoldDB" id="A0A1U7HWK5"/>
<dbReference type="STRING" id="247279.NIES1031_05295"/>
<dbReference type="RefSeq" id="WP_073548458.1">
    <property type="nucleotide sequence ID" value="NZ_CAWMVK010000034.1"/>
</dbReference>
<reference evidence="4 5" key="1">
    <citation type="submission" date="2016-11" db="EMBL/GenBank/DDBJ databases">
        <title>Draft Genome Sequences of Nine Cyanobacterial Strains from Diverse Habitats.</title>
        <authorList>
            <person name="Zhu T."/>
            <person name="Hou S."/>
            <person name="Lu X."/>
            <person name="Hess W.R."/>
        </authorList>
    </citation>
    <scope>NUCLEOTIDE SEQUENCE [LARGE SCALE GENOMIC DNA]</scope>
    <source>
        <strain evidence="4 5">5.2 s.c.1</strain>
    </source>
</reference>
<feature type="signal peptide" evidence="2">
    <location>
        <begin position="1"/>
        <end position="25"/>
    </location>
</feature>
<comment type="caution">
    <text evidence="4">The sequence shown here is derived from an EMBL/GenBank/DDBJ whole genome shotgun (WGS) entry which is preliminary data.</text>
</comment>
<dbReference type="PANTHER" id="PTHR36933:SF1">
    <property type="entry name" value="SLL0788 PROTEIN"/>
    <property type="match status" value="1"/>
</dbReference>
<protein>
    <submittedName>
        <fullName evidence="4">DUF305 domain-containing protein</fullName>
    </submittedName>
</protein>
<dbReference type="InterPro" id="IPR012347">
    <property type="entry name" value="Ferritin-like"/>
</dbReference>
<proteinExistence type="predicted"/>
<dbReference type="OrthoDB" id="517560at2"/>
<dbReference type="Gene3D" id="1.20.1260.10">
    <property type="match status" value="2"/>
</dbReference>
<dbReference type="Proteomes" id="UP000185984">
    <property type="component" value="Unassembled WGS sequence"/>
</dbReference>
<dbReference type="PROSITE" id="PS51257">
    <property type="entry name" value="PROKAR_LIPOPROTEIN"/>
    <property type="match status" value="1"/>
</dbReference>
<gene>
    <name evidence="4" type="ORF">NIES1031_05295</name>
</gene>
<keyword evidence="5" id="KW-1185">Reference proteome</keyword>
<evidence type="ECO:0000313" key="5">
    <source>
        <dbReference type="Proteomes" id="UP000185984"/>
    </source>
</evidence>
<sequence length="225" mass="25058">MLLKKRFALNIVAIATTGGFIASCAAVPPTPTSGSNTQASNTQSTQQMPHHGMNHAMAMDLGPADANYDLRFIDAMVPHHQGAVEMAQAALEKSQRAEIKELATEIIAVQQREIAQLQQWRQAWYPQASNTPVAYNPQTGETVPMSQQQMHSMMMHGDLGAADAEFDRRFINAMIPHHEGAVIMAQDALNNSQRPEIRKLAQEIINSQKAEIKQMQAWRQAWYQQ</sequence>
<feature type="region of interest" description="Disordered" evidence="1">
    <location>
        <begin position="30"/>
        <end position="49"/>
    </location>
</feature>
<evidence type="ECO:0000313" key="4">
    <source>
        <dbReference type="EMBL" id="OKH27997.1"/>
    </source>
</evidence>
<feature type="domain" description="DUF305" evidence="3">
    <location>
        <begin position="69"/>
        <end position="218"/>
    </location>
</feature>
<dbReference type="InterPro" id="IPR005183">
    <property type="entry name" value="DUF305_CopM-like"/>
</dbReference>
<dbReference type="PANTHER" id="PTHR36933">
    <property type="entry name" value="SLL0788 PROTEIN"/>
    <property type="match status" value="1"/>
</dbReference>
<name>A0A1U7HWK5_9CHRO</name>
<feature type="compositionally biased region" description="Low complexity" evidence="1">
    <location>
        <begin position="32"/>
        <end position="47"/>
    </location>
</feature>
<accession>A0A1U7HWK5</accession>
<feature type="chain" id="PRO_5013115288" evidence="2">
    <location>
        <begin position="26"/>
        <end position="225"/>
    </location>
</feature>
<dbReference type="EMBL" id="MRCC01000004">
    <property type="protein sequence ID" value="OKH27997.1"/>
    <property type="molecule type" value="Genomic_DNA"/>
</dbReference>
<evidence type="ECO:0000259" key="3">
    <source>
        <dbReference type="Pfam" id="PF03713"/>
    </source>
</evidence>
<evidence type="ECO:0000256" key="1">
    <source>
        <dbReference type="SAM" id="MobiDB-lite"/>
    </source>
</evidence>
<organism evidence="4 5">
    <name type="scientific">Chroogloeocystis siderophila 5.2 s.c.1</name>
    <dbReference type="NCBI Taxonomy" id="247279"/>
    <lineage>
        <taxon>Bacteria</taxon>
        <taxon>Bacillati</taxon>
        <taxon>Cyanobacteriota</taxon>
        <taxon>Cyanophyceae</taxon>
        <taxon>Oscillatoriophycideae</taxon>
        <taxon>Chroococcales</taxon>
        <taxon>Chroococcaceae</taxon>
        <taxon>Chroogloeocystis</taxon>
    </lineage>
</organism>